<dbReference type="VEuPathDB" id="FungiDB:GGTG_01733"/>
<reference evidence="1" key="2">
    <citation type="submission" date="2010-07" db="EMBL/GenBank/DDBJ databases">
        <authorList>
            <consortium name="The Broad Institute Genome Sequencing Platform"/>
            <consortium name="Broad Institute Genome Sequencing Center for Infectious Disease"/>
            <person name="Ma L.-J."/>
            <person name="Dead R."/>
            <person name="Young S."/>
            <person name="Zeng Q."/>
            <person name="Koehrsen M."/>
            <person name="Alvarado L."/>
            <person name="Berlin A."/>
            <person name="Chapman S.B."/>
            <person name="Chen Z."/>
            <person name="Freedman E."/>
            <person name="Gellesch M."/>
            <person name="Goldberg J."/>
            <person name="Griggs A."/>
            <person name="Gujja S."/>
            <person name="Heilman E.R."/>
            <person name="Heiman D."/>
            <person name="Hepburn T."/>
            <person name="Howarth C."/>
            <person name="Jen D."/>
            <person name="Larson L."/>
            <person name="Mehta T."/>
            <person name="Neiman D."/>
            <person name="Pearson M."/>
            <person name="Roberts A."/>
            <person name="Saif S."/>
            <person name="Shea T."/>
            <person name="Shenoy N."/>
            <person name="Sisk P."/>
            <person name="Stolte C."/>
            <person name="Sykes S."/>
            <person name="Walk T."/>
            <person name="White J."/>
            <person name="Yandava C."/>
            <person name="Haas B."/>
            <person name="Nusbaum C."/>
            <person name="Birren B."/>
        </authorList>
    </citation>
    <scope>NUCLEOTIDE SEQUENCE</scope>
    <source>
        <strain evidence="1">R3-111a-1</strain>
    </source>
</reference>
<reference evidence="2" key="5">
    <citation type="submission" date="2018-04" db="UniProtKB">
        <authorList>
            <consortium name="EnsemblFungi"/>
        </authorList>
    </citation>
    <scope>IDENTIFICATION</scope>
    <source>
        <strain evidence="2">R3-111a-1</strain>
    </source>
</reference>
<name>J8RNR7_GAET3</name>
<evidence type="ECO:0000313" key="3">
    <source>
        <dbReference type="Proteomes" id="UP000006039"/>
    </source>
</evidence>
<reference evidence="1" key="3">
    <citation type="submission" date="2010-09" db="EMBL/GenBank/DDBJ databases">
        <title>Annotation of Gaeumannomyces graminis var. tritici R3-111a-1.</title>
        <authorList>
            <consortium name="The Broad Institute Genome Sequencing Platform"/>
            <person name="Ma L.-J."/>
            <person name="Dead R."/>
            <person name="Young S.K."/>
            <person name="Zeng Q."/>
            <person name="Gargeya S."/>
            <person name="Fitzgerald M."/>
            <person name="Haas B."/>
            <person name="Abouelleil A."/>
            <person name="Alvarado L."/>
            <person name="Arachchi H.M."/>
            <person name="Berlin A."/>
            <person name="Brown A."/>
            <person name="Chapman S.B."/>
            <person name="Chen Z."/>
            <person name="Dunbar C."/>
            <person name="Freedman E."/>
            <person name="Gearin G."/>
            <person name="Gellesch M."/>
            <person name="Goldberg J."/>
            <person name="Griggs A."/>
            <person name="Gujja S."/>
            <person name="Heiman D."/>
            <person name="Howarth C."/>
            <person name="Larson L."/>
            <person name="Lui A."/>
            <person name="MacDonald P.J.P."/>
            <person name="Mehta T."/>
            <person name="Montmayeur A."/>
            <person name="Murphy C."/>
            <person name="Neiman D."/>
            <person name="Pearson M."/>
            <person name="Priest M."/>
            <person name="Roberts A."/>
            <person name="Saif S."/>
            <person name="Shea T."/>
            <person name="Shenoy N."/>
            <person name="Sisk P."/>
            <person name="Stolte C."/>
            <person name="Sykes S."/>
            <person name="Yandava C."/>
            <person name="Wortman J."/>
            <person name="Nusbaum C."/>
            <person name="Birren B."/>
        </authorList>
    </citation>
    <scope>NUCLEOTIDE SEQUENCE</scope>
    <source>
        <strain evidence="1">R3-111a-1</strain>
    </source>
</reference>
<organism evidence="1">
    <name type="scientific">Gaeumannomyces tritici (strain R3-111a-1)</name>
    <name type="common">Wheat and barley take-all root rot fungus</name>
    <name type="synonym">Gaeumannomyces graminis var. tritici</name>
    <dbReference type="NCBI Taxonomy" id="644352"/>
    <lineage>
        <taxon>Eukaryota</taxon>
        <taxon>Fungi</taxon>
        <taxon>Dikarya</taxon>
        <taxon>Ascomycota</taxon>
        <taxon>Pezizomycotina</taxon>
        <taxon>Sordariomycetes</taxon>
        <taxon>Sordariomycetidae</taxon>
        <taxon>Magnaporthales</taxon>
        <taxon>Magnaporthaceae</taxon>
        <taxon>Gaeumannomyces</taxon>
    </lineage>
</organism>
<feature type="non-terminal residue" evidence="1">
    <location>
        <position position="1"/>
    </location>
</feature>
<sequence>IIKIYRYTGVNGIILICLTTKTTATKYRTFRIIVFKKRQTNRVPIIALLGINNFLQRKRVADTHIKQKKGNVRFGGKSIKIESVAAALVARFTLFFSESLFAAAVKTRRGVTGKTLAEILKSYKRKRARWTRNI</sequence>
<keyword evidence="3" id="KW-1185">Reference proteome</keyword>
<dbReference type="STRING" id="644352.J8RNR7"/>
<reference evidence="2" key="4">
    <citation type="journal article" date="2015" name="G3 (Bethesda)">
        <title>Genome sequences of three phytopathogenic species of the Magnaporthaceae family of fungi.</title>
        <authorList>
            <person name="Okagaki L.H."/>
            <person name="Nunes C.C."/>
            <person name="Sailsbery J."/>
            <person name="Clay B."/>
            <person name="Brown D."/>
            <person name="John T."/>
            <person name="Oh Y."/>
            <person name="Young N."/>
            <person name="Fitzgerald M."/>
            <person name="Haas B.J."/>
            <person name="Zeng Q."/>
            <person name="Young S."/>
            <person name="Adiconis X."/>
            <person name="Fan L."/>
            <person name="Levin J.Z."/>
            <person name="Mitchell T.K."/>
            <person name="Okubara P.A."/>
            <person name="Farman M.L."/>
            <person name="Kohn L.M."/>
            <person name="Birren B."/>
            <person name="Ma L.-J."/>
            <person name="Dean R.A."/>
        </authorList>
    </citation>
    <scope>NUCLEOTIDE SEQUENCE</scope>
    <source>
        <strain evidence="2">R3-111a-1</strain>
    </source>
</reference>
<dbReference type="GeneID" id="20342191"/>
<evidence type="ECO:0000313" key="1">
    <source>
        <dbReference type="EMBL" id="EJT81758.1"/>
    </source>
</evidence>
<proteinExistence type="predicted"/>
<evidence type="ECO:0000313" key="2">
    <source>
        <dbReference type="EnsemblFungi" id="EJT81758"/>
    </source>
</evidence>
<dbReference type="Proteomes" id="UP000006039">
    <property type="component" value="Unassembled WGS sequence"/>
</dbReference>
<protein>
    <submittedName>
        <fullName evidence="1 2">Uncharacterized protein</fullName>
    </submittedName>
</protein>
<gene>
    <name evidence="2" type="primary">20342191</name>
    <name evidence="1" type="ORF">GGTG_01733</name>
</gene>
<dbReference type="EnsemblFungi" id="EJT81758">
    <property type="protein sequence ID" value="EJT81758"/>
    <property type="gene ID" value="GGTG_01733"/>
</dbReference>
<reference evidence="3" key="1">
    <citation type="submission" date="2010-07" db="EMBL/GenBank/DDBJ databases">
        <title>The genome sequence of Gaeumannomyces graminis var. tritici strain R3-111a-1.</title>
        <authorList>
            <consortium name="The Broad Institute Genome Sequencing Platform"/>
            <person name="Ma L.-J."/>
            <person name="Dead R."/>
            <person name="Young S."/>
            <person name="Zeng Q."/>
            <person name="Koehrsen M."/>
            <person name="Alvarado L."/>
            <person name="Berlin A."/>
            <person name="Chapman S.B."/>
            <person name="Chen Z."/>
            <person name="Freedman E."/>
            <person name="Gellesch M."/>
            <person name="Goldberg J."/>
            <person name="Griggs A."/>
            <person name="Gujja S."/>
            <person name="Heilman E.R."/>
            <person name="Heiman D."/>
            <person name="Hepburn T."/>
            <person name="Howarth C."/>
            <person name="Jen D."/>
            <person name="Larson L."/>
            <person name="Mehta T."/>
            <person name="Neiman D."/>
            <person name="Pearson M."/>
            <person name="Roberts A."/>
            <person name="Saif S."/>
            <person name="Shea T."/>
            <person name="Shenoy N."/>
            <person name="Sisk P."/>
            <person name="Stolte C."/>
            <person name="Sykes S."/>
            <person name="Walk T."/>
            <person name="White J."/>
            <person name="Yandava C."/>
            <person name="Haas B."/>
            <person name="Nusbaum C."/>
            <person name="Birren B."/>
        </authorList>
    </citation>
    <scope>NUCLEOTIDE SEQUENCE [LARGE SCALE GENOMIC DNA]</scope>
    <source>
        <strain evidence="3">R3-111a-1</strain>
    </source>
</reference>
<accession>J8RNR7</accession>
<dbReference type="EMBL" id="GL385395">
    <property type="protein sequence ID" value="EJT81758.1"/>
    <property type="molecule type" value="Genomic_DNA"/>
</dbReference>
<dbReference type="AlphaFoldDB" id="J8RNR7"/>
<dbReference type="RefSeq" id="XP_009217767.1">
    <property type="nucleotide sequence ID" value="XM_009219503.1"/>
</dbReference>